<accession>A0A1B6FSN4</accession>
<evidence type="ECO:0000256" key="1">
    <source>
        <dbReference type="SAM" id="MobiDB-lite"/>
    </source>
</evidence>
<dbReference type="InterPro" id="IPR036514">
    <property type="entry name" value="SGNH_hydro_sf"/>
</dbReference>
<name>A0A1B6FSN4_9HEMI</name>
<feature type="region of interest" description="Disordered" evidence="1">
    <location>
        <begin position="304"/>
        <end position="354"/>
    </location>
</feature>
<organism evidence="2">
    <name type="scientific">Cuerna arida</name>
    <dbReference type="NCBI Taxonomy" id="1464854"/>
    <lineage>
        <taxon>Eukaryota</taxon>
        <taxon>Metazoa</taxon>
        <taxon>Ecdysozoa</taxon>
        <taxon>Arthropoda</taxon>
        <taxon>Hexapoda</taxon>
        <taxon>Insecta</taxon>
        <taxon>Pterygota</taxon>
        <taxon>Neoptera</taxon>
        <taxon>Paraneoptera</taxon>
        <taxon>Hemiptera</taxon>
        <taxon>Auchenorrhyncha</taxon>
        <taxon>Membracoidea</taxon>
        <taxon>Cicadellidae</taxon>
        <taxon>Cicadellinae</taxon>
        <taxon>Proconiini</taxon>
        <taxon>Cuerna</taxon>
    </lineage>
</organism>
<gene>
    <name evidence="2" type="ORF">g.46469</name>
</gene>
<proteinExistence type="predicted"/>
<dbReference type="SUPFAM" id="SSF52266">
    <property type="entry name" value="SGNH hydrolase"/>
    <property type="match status" value="1"/>
</dbReference>
<dbReference type="AlphaFoldDB" id="A0A1B6FSN4"/>
<sequence length="354" mass="40186">LKSKLVEAEFKLSENEILVMDLQNTIDELSLAVAHPTFTEVTYKKNMQQKHKKSYVAAVNGNNNLSNKVSTDGNINFVGENRYKSLAVEDIVIDDDSQEITNGSVCVNEINEFNDNEKQLINEKTNKKTSKRTRKMLICSDSHGRDLSWHLNENHRNIEAVSFIRPGGYSEDIFNLKNIEGERLEENDVCVLFAGTNDVHKSKGESFLNNITKVLDSVGNTNLVVVDLPQRHDLTEWSWLNREIKHINANLKSICEKQDNVVLVQASRAERYFHTRHGLHLNYKGKSWISQKIYDAVMTLDSTKKTPRREPGLHGNTFNSGNGQTPACGEHHRMSAKSSTVPWLPDLQEGRVQT</sequence>
<feature type="non-terminal residue" evidence="2">
    <location>
        <position position="1"/>
    </location>
</feature>
<feature type="non-terminal residue" evidence="2">
    <location>
        <position position="354"/>
    </location>
</feature>
<dbReference type="CDD" id="cd00229">
    <property type="entry name" value="SGNH_hydrolase"/>
    <property type="match status" value="1"/>
</dbReference>
<feature type="compositionally biased region" description="Polar residues" evidence="1">
    <location>
        <begin position="316"/>
        <end position="325"/>
    </location>
</feature>
<evidence type="ECO:0000313" key="2">
    <source>
        <dbReference type="EMBL" id="JAS53023.1"/>
    </source>
</evidence>
<dbReference type="EMBL" id="GECZ01016746">
    <property type="protein sequence ID" value="JAS53023.1"/>
    <property type="molecule type" value="Transcribed_RNA"/>
</dbReference>
<dbReference type="Gene3D" id="3.40.50.1110">
    <property type="entry name" value="SGNH hydrolase"/>
    <property type="match status" value="1"/>
</dbReference>
<reference evidence="2" key="1">
    <citation type="submission" date="2015-11" db="EMBL/GenBank/DDBJ databases">
        <title>De novo transcriptome assembly of four potential Pierce s Disease insect vectors from Arizona vineyards.</title>
        <authorList>
            <person name="Tassone E.E."/>
        </authorList>
    </citation>
    <scope>NUCLEOTIDE SEQUENCE</scope>
</reference>
<protein>
    <submittedName>
        <fullName evidence="2">Uncharacterized protein</fullName>
    </submittedName>
</protein>